<feature type="active site" description="Proton acceptor" evidence="3">
    <location>
        <position position="65"/>
    </location>
</feature>
<dbReference type="NCBIfam" id="NF004051">
    <property type="entry name" value="PRK05571.1"/>
    <property type="match status" value="1"/>
</dbReference>
<dbReference type="EC" id="5.3.1.6" evidence="5"/>
<dbReference type="NCBIfam" id="TIGR01120">
    <property type="entry name" value="rpiB"/>
    <property type="match status" value="1"/>
</dbReference>
<gene>
    <name evidence="5" type="primary">rpiB</name>
    <name evidence="5" type="ORF">ENV30_05180</name>
</gene>
<feature type="binding site" evidence="4">
    <location>
        <position position="136"/>
    </location>
    <ligand>
        <name>D-ribulose 5-phosphate</name>
        <dbReference type="ChEBI" id="CHEBI:58121"/>
    </ligand>
</feature>
<dbReference type="InterPro" id="IPR011860">
    <property type="entry name" value="Rib-5-P_Isoase_Actino"/>
</dbReference>
<dbReference type="PANTHER" id="PTHR43732:SF1">
    <property type="entry name" value="RIBOSE 5-PHOSPHATE ISOMERASE"/>
    <property type="match status" value="1"/>
</dbReference>
<dbReference type="GO" id="GO:0005975">
    <property type="term" value="P:carbohydrate metabolic process"/>
    <property type="evidence" value="ECO:0007669"/>
    <property type="project" value="InterPro"/>
</dbReference>
<feature type="active site" description="Proton donor" evidence="3">
    <location>
        <position position="98"/>
    </location>
</feature>
<accession>A0A7V3YGH6</accession>
<dbReference type="Gene3D" id="3.40.1400.10">
    <property type="entry name" value="Sugar-phosphate isomerase, RpiB/LacA/LacB"/>
    <property type="match status" value="1"/>
</dbReference>
<evidence type="ECO:0000256" key="2">
    <source>
        <dbReference type="ARBA" id="ARBA00023235"/>
    </source>
</evidence>
<dbReference type="PANTHER" id="PTHR43732">
    <property type="entry name" value="RIBOSE 5-PHOSPHATE ISOMERASE-RELATED"/>
    <property type="match status" value="1"/>
</dbReference>
<evidence type="ECO:0000256" key="1">
    <source>
        <dbReference type="ARBA" id="ARBA00008754"/>
    </source>
</evidence>
<dbReference type="Pfam" id="PF02502">
    <property type="entry name" value="LacAB_rpiB"/>
    <property type="match status" value="1"/>
</dbReference>
<dbReference type="EMBL" id="DTFV01000072">
    <property type="protein sequence ID" value="HGI30684.1"/>
    <property type="molecule type" value="Genomic_DNA"/>
</dbReference>
<proteinExistence type="inferred from homology"/>
<dbReference type="InterPro" id="IPR036569">
    <property type="entry name" value="RpiB_LacA_LacB_sf"/>
</dbReference>
<reference evidence="5" key="1">
    <citation type="journal article" date="2020" name="mSystems">
        <title>Genome- and Community-Level Interaction Insights into Carbon Utilization and Element Cycling Functions of Hydrothermarchaeota in Hydrothermal Sediment.</title>
        <authorList>
            <person name="Zhou Z."/>
            <person name="Liu Y."/>
            <person name="Xu W."/>
            <person name="Pan J."/>
            <person name="Luo Z.H."/>
            <person name="Li M."/>
        </authorList>
    </citation>
    <scope>NUCLEOTIDE SEQUENCE [LARGE SCALE GENOMIC DNA]</scope>
    <source>
        <strain evidence="5">SpSt-747</strain>
    </source>
</reference>
<sequence length="150" mass="16820">MRILIGCDHAGFHLKEDLKAYIQSLGHEVEDYGVHQEETYDYPDVAFRVAEDVARGKGDRGILICGTGVGMAIAANKVRGIRAALCHDVFSARTSREHNDANILTMGERVIGKGLAREIVRVWLQSEFQGDRHARRVAKIRAYEERKAET</sequence>
<keyword evidence="2 5" id="KW-0413">Isomerase</keyword>
<feature type="binding site" evidence="4">
    <location>
        <position position="99"/>
    </location>
    <ligand>
        <name>D-ribulose 5-phosphate</name>
        <dbReference type="ChEBI" id="CHEBI:58121"/>
    </ligand>
</feature>
<dbReference type="InterPro" id="IPR004785">
    <property type="entry name" value="RpiB"/>
</dbReference>
<dbReference type="NCBIfam" id="TIGR00689">
    <property type="entry name" value="rpiB_lacA_lacB"/>
    <property type="match status" value="1"/>
</dbReference>
<dbReference type="AlphaFoldDB" id="A0A7V3YGH6"/>
<dbReference type="InterPro" id="IPR051812">
    <property type="entry name" value="SPI_LacAB/RpiB"/>
</dbReference>
<feature type="binding site" evidence="4">
    <location>
        <position position="109"/>
    </location>
    <ligand>
        <name>D-ribulose 5-phosphate</name>
        <dbReference type="ChEBI" id="CHEBI:58121"/>
    </ligand>
</feature>
<dbReference type="NCBIfam" id="TIGR02133">
    <property type="entry name" value="RPI_actino"/>
    <property type="match status" value="1"/>
</dbReference>
<feature type="binding site" evidence="4">
    <location>
        <position position="132"/>
    </location>
    <ligand>
        <name>D-ribulose 5-phosphate</name>
        <dbReference type="ChEBI" id="CHEBI:58121"/>
    </ligand>
</feature>
<feature type="binding site" evidence="4">
    <location>
        <begin position="8"/>
        <end position="9"/>
    </location>
    <ligand>
        <name>D-ribulose 5-phosphate</name>
        <dbReference type="ChEBI" id="CHEBI:58121"/>
    </ligand>
</feature>
<evidence type="ECO:0000256" key="3">
    <source>
        <dbReference type="PIRSR" id="PIRSR005384-1"/>
    </source>
</evidence>
<evidence type="ECO:0000313" key="5">
    <source>
        <dbReference type="EMBL" id="HGI30684.1"/>
    </source>
</evidence>
<comment type="caution">
    <text evidence="5">The sequence shown here is derived from an EMBL/GenBank/DDBJ whole genome shotgun (WGS) entry which is preliminary data.</text>
</comment>
<name>A0A7V3YGH6_9BACT</name>
<comment type="similarity">
    <text evidence="1">Belongs to the LacAB/RpiB family.</text>
</comment>
<feature type="binding site" evidence="4">
    <location>
        <begin position="66"/>
        <end position="70"/>
    </location>
    <ligand>
        <name>D-ribulose 5-phosphate</name>
        <dbReference type="ChEBI" id="CHEBI:58121"/>
    </ligand>
</feature>
<dbReference type="InterPro" id="IPR003500">
    <property type="entry name" value="RpiB_LacA_LacB"/>
</dbReference>
<dbReference type="PIRSF" id="PIRSF005384">
    <property type="entry name" value="RpiB_LacA_B"/>
    <property type="match status" value="1"/>
</dbReference>
<organism evidence="5">
    <name type="scientific">Candidatus Caldatribacterium californiense</name>
    <dbReference type="NCBI Taxonomy" id="1454726"/>
    <lineage>
        <taxon>Bacteria</taxon>
        <taxon>Pseudomonadati</taxon>
        <taxon>Atribacterota</taxon>
        <taxon>Atribacteria</taxon>
        <taxon>Atribacterales</taxon>
        <taxon>Candidatus Caldatribacteriaceae</taxon>
        <taxon>Candidatus Caldatribacterium</taxon>
    </lineage>
</organism>
<dbReference type="SUPFAM" id="SSF89623">
    <property type="entry name" value="Ribose/Galactose isomerase RpiB/AlsB"/>
    <property type="match status" value="1"/>
</dbReference>
<evidence type="ECO:0000256" key="4">
    <source>
        <dbReference type="PIRSR" id="PIRSR005384-2"/>
    </source>
</evidence>
<protein>
    <submittedName>
        <fullName evidence="5">Ribose 5-phosphate isomerase B</fullName>
        <ecNumber evidence="5">5.3.1.6</ecNumber>
    </submittedName>
</protein>
<dbReference type="GO" id="GO:0004751">
    <property type="term" value="F:ribose-5-phosphate isomerase activity"/>
    <property type="evidence" value="ECO:0007669"/>
    <property type="project" value="UniProtKB-EC"/>
</dbReference>